<feature type="non-terminal residue" evidence="2">
    <location>
        <position position="1"/>
    </location>
</feature>
<evidence type="ECO:0000313" key="2">
    <source>
        <dbReference type="EMBL" id="KKK49947.1"/>
    </source>
</evidence>
<name>A0A0F8VZY6_9ZZZZ</name>
<sequence>LKVIITTLLHPLYKDGAWVKDKWTMGPFARVKDIQWFDARYGKHPALVGYLLNDNCKLHDYTIETSRWLRKNRPGLIPYMSHNPDPTGQAKVIDALPILSSQNYPFGGDNAGADAPKRKAFCTRLEADRAHANQHDMILWPIFAVVARPNLIGQSQIRFQAFSSIAYGAQALFYFAYSSRRPVWKEGGTTRVAVTYCNDYIVPTVGPRVLGTRSIGVYHHPADKDVPTSALEMAEDRLVEALSENCLAGVLVAEKDFKANRQLPAYVMLVDKRTSPEAKKDPPAREVYITFGPAVRKVHILGNTHRTGRRLTLENTSSATSCTSEPFSTIQSWPVSPQS</sequence>
<dbReference type="EMBL" id="LAZR01068275">
    <property type="protein sequence ID" value="KKK49947.1"/>
    <property type="molecule type" value="Genomic_DNA"/>
</dbReference>
<organism evidence="2">
    <name type="scientific">marine sediment metagenome</name>
    <dbReference type="NCBI Taxonomy" id="412755"/>
    <lineage>
        <taxon>unclassified sequences</taxon>
        <taxon>metagenomes</taxon>
        <taxon>ecological metagenomes</taxon>
    </lineage>
</organism>
<protein>
    <submittedName>
        <fullName evidence="2">Uncharacterized protein</fullName>
    </submittedName>
</protein>
<evidence type="ECO:0000256" key="1">
    <source>
        <dbReference type="SAM" id="MobiDB-lite"/>
    </source>
</evidence>
<feature type="region of interest" description="Disordered" evidence="1">
    <location>
        <begin position="315"/>
        <end position="339"/>
    </location>
</feature>
<dbReference type="AlphaFoldDB" id="A0A0F8VZY6"/>
<gene>
    <name evidence="2" type="ORF">LCGC14_3129930</name>
</gene>
<feature type="non-terminal residue" evidence="2">
    <location>
        <position position="339"/>
    </location>
</feature>
<accession>A0A0F8VZY6</accession>
<comment type="caution">
    <text evidence="2">The sequence shown here is derived from an EMBL/GenBank/DDBJ whole genome shotgun (WGS) entry which is preliminary data.</text>
</comment>
<proteinExistence type="predicted"/>
<reference evidence="2" key="1">
    <citation type="journal article" date="2015" name="Nature">
        <title>Complex archaea that bridge the gap between prokaryotes and eukaryotes.</title>
        <authorList>
            <person name="Spang A."/>
            <person name="Saw J.H."/>
            <person name="Jorgensen S.L."/>
            <person name="Zaremba-Niedzwiedzka K."/>
            <person name="Martijn J."/>
            <person name="Lind A.E."/>
            <person name="van Eijk R."/>
            <person name="Schleper C."/>
            <person name="Guy L."/>
            <person name="Ettema T.J."/>
        </authorList>
    </citation>
    <scope>NUCLEOTIDE SEQUENCE</scope>
</reference>